<protein>
    <submittedName>
        <fullName evidence="3">Predicted bile acid beta-glucosidase</fullName>
    </submittedName>
</protein>
<gene>
    <name evidence="3" type="ORF">NCTC11388_00074</name>
</gene>
<dbReference type="RefSeq" id="WP_115168672.1">
    <property type="nucleotide sequence ID" value="NZ_UGYW01000001.1"/>
</dbReference>
<feature type="signal peptide" evidence="1">
    <location>
        <begin position="1"/>
        <end position="25"/>
    </location>
</feature>
<name>A0A380BAM6_SPHSI</name>
<feature type="chain" id="PRO_5016962195" evidence="1">
    <location>
        <begin position="26"/>
        <end position="1205"/>
    </location>
</feature>
<dbReference type="AlphaFoldDB" id="A0A380BAM6"/>
<evidence type="ECO:0000313" key="3">
    <source>
        <dbReference type="EMBL" id="SUI96658.1"/>
    </source>
</evidence>
<organism evidence="3 4">
    <name type="scientific">Sphingobacterium spiritivorum</name>
    <name type="common">Flavobacterium spiritivorum</name>
    <dbReference type="NCBI Taxonomy" id="258"/>
    <lineage>
        <taxon>Bacteria</taxon>
        <taxon>Pseudomonadati</taxon>
        <taxon>Bacteroidota</taxon>
        <taxon>Sphingobacteriia</taxon>
        <taxon>Sphingobacteriales</taxon>
        <taxon>Sphingobacteriaceae</taxon>
        <taxon>Sphingobacterium</taxon>
    </lineage>
</organism>
<keyword evidence="1" id="KW-0732">Signal</keyword>
<sequence>MRFRKIHIVGLLVTGASLWAPVAFSQTADYRHGKERTLHYRPDGQDIVLVKGTRKFNRALYGTNTAFRVEAGDRPEFALYMPGMGGNLQFMLQSGDKMIRFDDLQLADVRYTSGSMVYTINDNALRGGQLQITVLAQADEEGMIVEVKSKNVPDGIALITVYGGASGKTFSRAGDIGADPESSFYLLPEYCEHNTYQINKNNFQVSYPNKKGELQYLAGSFSGKPEVRLINASALKDVDQLWTSKASTTPAIAAKYKLNQTATAYVAIQRGQGKGAKAPQLSLQKLFDQSKDKVQTLAGRIRLYTPDEHINTLGSALALAADGIWESPTYLHGAVAWRMRLNAWRGAYVANPLGWNDRAETHFRSYVNSQVTEPAVGKVIADTALNIARHLEKMGTAMFSSGYISRNPNNNTVPHHYDMNLVFFDQLFTHFQYTGDRTFLKEVWPAIKRHLAWEKRNFDMDGDGLYDAYCAIWASDGLQYSGGGVTHTSAYNYRGNMMAARLAKVMGEDPAPYAREAEKIRQALLAKLWIRDKGYFAEFKDLLGEQLLHDQPGVWTIYHALDGRFMDSFQAYQALRYIDDYIPHIPVRVADVKDQGLYTLSTTNWQPYTWSVNNVALAENLQTALAYWQAGREGKAFELWKSNLVESMFYGASPGNFQQLSFYDAERGELYRDFADPIGVASRTLFEGLYGILPDALADTLTIQPGLPGNWEYSTLESPNIDFDFKLHNNVEHYTIRPKFQQKMNLKLVLKARKTGILSLSVNGIATPWKIVENAVGAAKIEIAPVKADHYDVQIRWADQAFENISYSQTSLTDTHLSLQSGKAQILEINDPQGLLGSQDISKGIFRIKGKRNRGTFFVKVKQQDFSWWQPVDVRIAEPLALTVKEDPDQTSVTLTMTNQSGKAVEGILFIDHKQVQSVQLAQKETRNVVLPMTIFQSGTNTLQVMEKTDTLGSVQYSNWTLPLAAKVEVVDLKPYFNDAVTQIFQNKYWSPRPASPTLQLPVQGIGNWCYPNTTATIDDAGLRAASVNGVFNLPNGLSFGISAAKENNILFTSQWDNFPTEKEIPLSGKAKHAYFLMAGSTNPMQSQLVNAVIQIQYTDGTTAELALRNPENWWPVEQDFSEDPYAFVLKQDRPLRVHLKTGKVVKGGEAKYVEIKGFTKRGIDGGAATVLDLPLDAKKELRSLKLKSIANDVVVGLMGVSLLR</sequence>
<feature type="domain" description="Alpha-L-rhamnosidase six-hairpin glycosidase" evidence="2">
    <location>
        <begin position="429"/>
        <end position="535"/>
    </location>
</feature>
<evidence type="ECO:0000313" key="4">
    <source>
        <dbReference type="Proteomes" id="UP000254893"/>
    </source>
</evidence>
<dbReference type="EMBL" id="UGYW01000001">
    <property type="protein sequence ID" value="SUI96658.1"/>
    <property type="molecule type" value="Genomic_DNA"/>
</dbReference>
<reference evidence="3 4" key="1">
    <citation type="submission" date="2018-06" db="EMBL/GenBank/DDBJ databases">
        <authorList>
            <consortium name="Pathogen Informatics"/>
            <person name="Doyle S."/>
        </authorList>
    </citation>
    <scope>NUCLEOTIDE SEQUENCE [LARGE SCALE GENOMIC DNA]</scope>
    <source>
        <strain evidence="3 4">NCTC11388</strain>
    </source>
</reference>
<dbReference type="Gene3D" id="1.50.10.10">
    <property type="match status" value="1"/>
</dbReference>
<dbReference type="GO" id="GO:0005975">
    <property type="term" value="P:carbohydrate metabolic process"/>
    <property type="evidence" value="ECO:0007669"/>
    <property type="project" value="InterPro"/>
</dbReference>
<proteinExistence type="predicted"/>
<dbReference type="SUPFAM" id="SSF48208">
    <property type="entry name" value="Six-hairpin glycosidases"/>
    <property type="match status" value="1"/>
</dbReference>
<dbReference type="InterPro" id="IPR028028">
    <property type="entry name" value="DUF4450"/>
</dbReference>
<dbReference type="CDD" id="cd11747">
    <property type="entry name" value="GH94N_like_1"/>
    <property type="match status" value="1"/>
</dbReference>
<dbReference type="InterPro" id="IPR035396">
    <property type="entry name" value="Bac_rhamnosid6H"/>
</dbReference>
<dbReference type="Pfam" id="PF14614">
    <property type="entry name" value="DUF4450"/>
    <property type="match status" value="1"/>
</dbReference>
<evidence type="ECO:0000259" key="2">
    <source>
        <dbReference type="Pfam" id="PF17389"/>
    </source>
</evidence>
<dbReference type="InterPro" id="IPR008928">
    <property type="entry name" value="6-hairpin_glycosidase_sf"/>
</dbReference>
<accession>A0A380BAM6</accession>
<dbReference type="Proteomes" id="UP000254893">
    <property type="component" value="Unassembled WGS sequence"/>
</dbReference>
<dbReference type="InterPro" id="IPR012341">
    <property type="entry name" value="6hp_glycosidase-like_sf"/>
</dbReference>
<evidence type="ECO:0000256" key="1">
    <source>
        <dbReference type="SAM" id="SignalP"/>
    </source>
</evidence>
<dbReference type="Pfam" id="PF17389">
    <property type="entry name" value="Bac_rhamnosid6H"/>
    <property type="match status" value="1"/>
</dbReference>